<dbReference type="Pfam" id="PF25788">
    <property type="entry name" value="Ig_Rha78A_N"/>
    <property type="match status" value="1"/>
</dbReference>
<dbReference type="Pfam" id="PF17390">
    <property type="entry name" value="Bac_rhamnosid_C"/>
    <property type="match status" value="1"/>
</dbReference>
<dbReference type="Gene3D" id="2.60.420.10">
    <property type="entry name" value="Maltose phosphorylase, domain 3"/>
    <property type="match status" value="1"/>
</dbReference>
<dbReference type="EC" id="3.2.1.40" evidence="2"/>
<evidence type="ECO:0000259" key="6">
    <source>
        <dbReference type="Pfam" id="PF17389"/>
    </source>
</evidence>
<dbReference type="GO" id="GO:0005975">
    <property type="term" value="P:carbohydrate metabolic process"/>
    <property type="evidence" value="ECO:0007669"/>
    <property type="project" value="InterPro"/>
</dbReference>
<keyword evidence="3" id="KW-0378">Hydrolase</keyword>
<comment type="catalytic activity">
    <reaction evidence="1">
        <text>Hydrolysis of terminal non-reducing alpha-L-rhamnose residues in alpha-L-rhamnosides.</text>
        <dbReference type="EC" id="3.2.1.40"/>
    </reaction>
</comment>
<feature type="domain" description="Alpha-L-rhamnosidase concanavalin-like" evidence="4">
    <location>
        <begin position="327"/>
        <end position="426"/>
    </location>
</feature>
<feature type="domain" description="Alpha-L-rhamnosidase C-terminal" evidence="7">
    <location>
        <begin position="778"/>
        <end position="858"/>
    </location>
</feature>
<name>A0A9P9K1M1_FUSSL</name>
<feature type="domain" description="Alpha-L-rhamnosidase six-hairpin glycosidase" evidence="6">
    <location>
        <begin position="430"/>
        <end position="776"/>
    </location>
</feature>
<evidence type="ECO:0000313" key="8">
    <source>
        <dbReference type="EMBL" id="KAH7240660.1"/>
    </source>
</evidence>
<evidence type="ECO:0000256" key="2">
    <source>
        <dbReference type="ARBA" id="ARBA00012652"/>
    </source>
</evidence>
<comment type="caution">
    <text evidence="8">The sequence shown here is derived from an EMBL/GenBank/DDBJ whole genome shotgun (WGS) entry which is preliminary data.</text>
</comment>
<dbReference type="PANTHER" id="PTHR33307">
    <property type="entry name" value="ALPHA-RHAMNOSIDASE (EUROFUNG)"/>
    <property type="match status" value="1"/>
</dbReference>
<evidence type="ECO:0000313" key="9">
    <source>
        <dbReference type="Proteomes" id="UP000736672"/>
    </source>
</evidence>
<dbReference type="InterPro" id="IPR013737">
    <property type="entry name" value="Bac_rhamnosid_N"/>
</dbReference>
<keyword evidence="9" id="KW-1185">Reference proteome</keyword>
<dbReference type="Pfam" id="PF05592">
    <property type="entry name" value="Bac_rhamnosid"/>
    <property type="match status" value="1"/>
</dbReference>
<dbReference type="EMBL" id="JAGTJS010000020">
    <property type="protein sequence ID" value="KAH7240660.1"/>
    <property type="molecule type" value="Genomic_DNA"/>
</dbReference>
<dbReference type="InterPro" id="IPR035396">
    <property type="entry name" value="Bac_rhamnosid6H"/>
</dbReference>
<dbReference type="GO" id="GO:0030596">
    <property type="term" value="F:alpha-L-rhamnosidase activity"/>
    <property type="evidence" value="ECO:0007669"/>
    <property type="project" value="UniProtKB-EC"/>
</dbReference>
<evidence type="ECO:0000256" key="1">
    <source>
        <dbReference type="ARBA" id="ARBA00001445"/>
    </source>
</evidence>
<organism evidence="8 9">
    <name type="scientific">Fusarium solani</name>
    <name type="common">Filamentous fungus</name>
    <dbReference type="NCBI Taxonomy" id="169388"/>
    <lineage>
        <taxon>Eukaryota</taxon>
        <taxon>Fungi</taxon>
        <taxon>Dikarya</taxon>
        <taxon>Ascomycota</taxon>
        <taxon>Pezizomycotina</taxon>
        <taxon>Sordariomycetes</taxon>
        <taxon>Hypocreomycetidae</taxon>
        <taxon>Hypocreales</taxon>
        <taxon>Nectriaceae</taxon>
        <taxon>Fusarium</taxon>
        <taxon>Fusarium solani species complex</taxon>
    </lineage>
</organism>
<dbReference type="InterPro" id="IPR016007">
    <property type="entry name" value="Alpha_rhamnosid"/>
</dbReference>
<dbReference type="PIRSF" id="PIRSF010631">
    <property type="entry name" value="A-rhamnsds"/>
    <property type="match status" value="1"/>
</dbReference>
<dbReference type="OrthoDB" id="10036721at2759"/>
<dbReference type="Gene3D" id="2.60.40.10">
    <property type="entry name" value="Immunoglobulins"/>
    <property type="match status" value="1"/>
</dbReference>
<dbReference type="Proteomes" id="UP000736672">
    <property type="component" value="Unassembled WGS sequence"/>
</dbReference>
<dbReference type="SUPFAM" id="SSF48208">
    <property type="entry name" value="Six-hairpin glycosidases"/>
    <property type="match status" value="1"/>
</dbReference>
<gene>
    <name evidence="8" type="ORF">B0J15DRAFT_404766</name>
</gene>
<dbReference type="AlphaFoldDB" id="A0A9P9K1M1"/>
<dbReference type="InterPro" id="IPR035398">
    <property type="entry name" value="Bac_rhamnosid_C"/>
</dbReference>
<dbReference type="InterPro" id="IPR008928">
    <property type="entry name" value="6-hairpin_glycosidase_sf"/>
</dbReference>
<dbReference type="InterPro" id="IPR013783">
    <property type="entry name" value="Ig-like_fold"/>
</dbReference>
<proteinExistence type="predicted"/>
<reference evidence="8" key="1">
    <citation type="journal article" date="2021" name="Nat. Commun.">
        <title>Genetic determinants of endophytism in the Arabidopsis root mycobiome.</title>
        <authorList>
            <person name="Mesny F."/>
            <person name="Miyauchi S."/>
            <person name="Thiergart T."/>
            <person name="Pickel B."/>
            <person name="Atanasova L."/>
            <person name="Karlsson M."/>
            <person name="Huettel B."/>
            <person name="Barry K.W."/>
            <person name="Haridas S."/>
            <person name="Chen C."/>
            <person name="Bauer D."/>
            <person name="Andreopoulos W."/>
            <person name="Pangilinan J."/>
            <person name="LaButti K."/>
            <person name="Riley R."/>
            <person name="Lipzen A."/>
            <person name="Clum A."/>
            <person name="Drula E."/>
            <person name="Henrissat B."/>
            <person name="Kohler A."/>
            <person name="Grigoriev I.V."/>
            <person name="Martin F.M."/>
            <person name="Hacquard S."/>
        </authorList>
    </citation>
    <scope>NUCLEOTIDE SEQUENCE</scope>
    <source>
        <strain evidence="8">FSSC 5 MPI-SDFR-AT-0091</strain>
    </source>
</reference>
<accession>A0A9P9K1M1</accession>
<dbReference type="Gene3D" id="2.60.120.260">
    <property type="entry name" value="Galactose-binding domain-like"/>
    <property type="match status" value="2"/>
</dbReference>
<evidence type="ECO:0000259" key="7">
    <source>
        <dbReference type="Pfam" id="PF17390"/>
    </source>
</evidence>
<evidence type="ECO:0000259" key="4">
    <source>
        <dbReference type="Pfam" id="PF05592"/>
    </source>
</evidence>
<dbReference type="Pfam" id="PF08531">
    <property type="entry name" value="Bac_rhamnosid_N"/>
    <property type="match status" value="1"/>
</dbReference>
<dbReference type="InterPro" id="IPR008902">
    <property type="entry name" value="Rhamnosid_concanavalin"/>
</dbReference>
<evidence type="ECO:0000256" key="3">
    <source>
        <dbReference type="ARBA" id="ARBA00022801"/>
    </source>
</evidence>
<dbReference type="Gene3D" id="1.50.10.10">
    <property type="match status" value="1"/>
</dbReference>
<feature type="domain" description="Bacterial alpha-L-rhamnosidase N-terminal" evidence="5">
    <location>
        <begin position="145"/>
        <end position="317"/>
    </location>
</feature>
<protein>
    <recommendedName>
        <fullName evidence="2">alpha-L-rhamnosidase</fullName>
        <ecNumber evidence="2">3.2.1.40</ecNumber>
    </recommendedName>
</protein>
<evidence type="ECO:0000259" key="5">
    <source>
        <dbReference type="Pfam" id="PF08531"/>
    </source>
</evidence>
<sequence length="873" mass="98125">MTISISRLTFEHHRDPLGIGECRPRISWRFHGTGVNWQQSSYDIQLHRDSSPTLRTFHVVSSNSLYLPWPDSPLHTAESAQVRVRAHGQPGQVSTEWSRWTSVEAGLLSAGDWDQAVAIAADQQVELESPKRPMYFRKAFPITDEISRARLYITSLGVYEAEINGTRVGDYVMAPGWQSYHHRHIYNSYDVTDLLSEGQNAIGVIVGEGWFCGRLGYGGGQRNHYGDGIGVFCLLVVTLKNGTQCKIPTDLSWQSSTGPLLSSEIYDGEQYDSRLEANIKGWSSPHFDAASWVLVKPSPPIRGTLTPPDGPPVRRMEELRPREIFRSPSNKLLVDFGQNLVGWIRLTVGGRCGSKVTLKFAEVLEHGELSTRPLRFAAASDSLILNGTAAQVWEPRFSYHGFRYAQIDGLPDDVKVENCVTAVVVHSDMEETGWFKCSNTLLNQFHRNIRWSMKGNFFYVPTDCPQRDERLGWTGDALAFGPTANFLYDTAGFWRGWHKDLWSDMQDADMVPPFFVPAIHTKHPSRPVAVWGDVAVAGPWNLYRAFGDDAMLAEQHSQAQSWLDVGLPRNSEGLWARNLFQFADWLDPKAPPESPGDATTPKDLVADAYLIRMTQFMAEISSVLERETEAKRYRRQHSELVSHFQDAWVKDGLPPTQTAYTLALHFDLLSGQEQKETAARVLRELVAQNDYLVGTGFAGTPCLGFALHNINATEDFYRMLLQTQLPSWLYQVVQGGTTTWERWDSLLPDGTVNPGEMTSFNHYAFGSVADWMHQVIGGIAPLKPGWKKFLIAPVPGGNITNAEIKFVSQYGEIHVEWWLELKDKNAASPSHTFQLRALIPPNSRASVRVPGSQETFEVGSGWFEYRGPYYPLS</sequence>
<dbReference type="InterPro" id="IPR012341">
    <property type="entry name" value="6hp_glycosidase-like_sf"/>
</dbReference>
<dbReference type="PANTHER" id="PTHR33307:SF6">
    <property type="entry name" value="ALPHA-RHAMNOSIDASE (EUROFUNG)-RELATED"/>
    <property type="match status" value="1"/>
</dbReference>
<dbReference type="Pfam" id="PF17389">
    <property type="entry name" value="Bac_rhamnosid6H"/>
    <property type="match status" value="1"/>
</dbReference>